<dbReference type="AlphaFoldDB" id="A0A3B1BL63"/>
<protein>
    <submittedName>
        <fullName evidence="8">Zinc-regulated outer membrane receptor</fullName>
    </submittedName>
</protein>
<evidence type="ECO:0000256" key="2">
    <source>
        <dbReference type="ARBA" id="ARBA00022448"/>
    </source>
</evidence>
<dbReference type="Pfam" id="PF00593">
    <property type="entry name" value="TonB_dep_Rec_b-barrel"/>
    <property type="match status" value="1"/>
</dbReference>
<comment type="subcellular location">
    <subcellularLocation>
        <location evidence="1">Cell outer membrane</location>
        <topology evidence="1">Multi-pass membrane protein</topology>
    </subcellularLocation>
</comment>
<evidence type="ECO:0000256" key="6">
    <source>
        <dbReference type="ARBA" id="ARBA00023237"/>
    </source>
</evidence>
<keyword evidence="4" id="KW-0798">TonB box</keyword>
<reference evidence="8" key="1">
    <citation type="submission" date="2018-06" db="EMBL/GenBank/DDBJ databases">
        <authorList>
            <person name="Zhirakovskaya E."/>
        </authorList>
    </citation>
    <scope>NUCLEOTIDE SEQUENCE</scope>
</reference>
<dbReference type="GO" id="GO:0009279">
    <property type="term" value="C:cell outer membrane"/>
    <property type="evidence" value="ECO:0007669"/>
    <property type="project" value="UniProtKB-SubCell"/>
</dbReference>
<keyword evidence="3" id="KW-0812">Transmembrane</keyword>
<dbReference type="SUPFAM" id="SSF56935">
    <property type="entry name" value="Porins"/>
    <property type="match status" value="1"/>
</dbReference>
<feature type="non-terminal residue" evidence="8">
    <location>
        <position position="1"/>
    </location>
</feature>
<evidence type="ECO:0000259" key="7">
    <source>
        <dbReference type="Pfam" id="PF00593"/>
    </source>
</evidence>
<dbReference type="PANTHER" id="PTHR30069">
    <property type="entry name" value="TONB-DEPENDENT OUTER MEMBRANE RECEPTOR"/>
    <property type="match status" value="1"/>
</dbReference>
<dbReference type="Gene3D" id="2.40.170.20">
    <property type="entry name" value="TonB-dependent receptor, beta-barrel domain"/>
    <property type="match status" value="1"/>
</dbReference>
<dbReference type="EMBL" id="UOFW01000139">
    <property type="protein sequence ID" value="VAX05487.1"/>
    <property type="molecule type" value="Genomic_DNA"/>
</dbReference>
<feature type="domain" description="TonB-dependent receptor-like beta-barrel" evidence="7">
    <location>
        <begin position="64"/>
        <end position="302"/>
    </location>
</feature>
<gene>
    <name evidence="8" type="ORF">MNBD_ALPHA03-27</name>
</gene>
<evidence type="ECO:0000256" key="3">
    <source>
        <dbReference type="ARBA" id="ARBA00022692"/>
    </source>
</evidence>
<evidence type="ECO:0000313" key="8">
    <source>
        <dbReference type="EMBL" id="VAX05487.1"/>
    </source>
</evidence>
<dbReference type="PANTHER" id="PTHR30069:SF40">
    <property type="entry name" value="TONB-DEPENDENT RECEPTOR NMB0964-RELATED"/>
    <property type="match status" value="1"/>
</dbReference>
<dbReference type="GO" id="GO:0044718">
    <property type="term" value="P:siderophore transmembrane transport"/>
    <property type="evidence" value="ECO:0007669"/>
    <property type="project" value="TreeGrafter"/>
</dbReference>
<name>A0A3B1BL63_9ZZZZ</name>
<keyword evidence="6" id="KW-0998">Cell outer membrane</keyword>
<dbReference type="GO" id="GO:0015344">
    <property type="term" value="F:siderophore uptake transmembrane transporter activity"/>
    <property type="evidence" value="ECO:0007669"/>
    <property type="project" value="TreeGrafter"/>
</dbReference>
<keyword evidence="5" id="KW-0472">Membrane</keyword>
<evidence type="ECO:0000256" key="5">
    <source>
        <dbReference type="ARBA" id="ARBA00023136"/>
    </source>
</evidence>
<dbReference type="InterPro" id="IPR000531">
    <property type="entry name" value="Beta-barrel_TonB"/>
</dbReference>
<keyword evidence="8" id="KW-0675">Receptor</keyword>
<evidence type="ECO:0000256" key="1">
    <source>
        <dbReference type="ARBA" id="ARBA00004571"/>
    </source>
</evidence>
<dbReference type="InterPro" id="IPR036942">
    <property type="entry name" value="Beta-barrel_TonB_sf"/>
</dbReference>
<evidence type="ECO:0000256" key="4">
    <source>
        <dbReference type="ARBA" id="ARBA00023077"/>
    </source>
</evidence>
<proteinExistence type="predicted"/>
<organism evidence="8">
    <name type="scientific">hydrothermal vent metagenome</name>
    <dbReference type="NCBI Taxonomy" id="652676"/>
    <lineage>
        <taxon>unclassified sequences</taxon>
        <taxon>metagenomes</taxon>
        <taxon>ecological metagenomes</taxon>
    </lineage>
</organism>
<dbReference type="InterPro" id="IPR039426">
    <property type="entry name" value="TonB-dep_rcpt-like"/>
</dbReference>
<sequence length="305" mass="34082">GYFRNSGNFDIPGYAESTVYRAQEEGHEEEEEAFGTVENSDVDNKGGAIGISWIEDEAMLGISYSVNDSNYGVPGHSDGDHAVRIDLDQKRFDLKGNLEKSFLFFEEARLRLAIADYKHTELEGAEIGTIFTNEGWEGRIELIQKEIGNIHGSMGLQIRSRDFEAIGDEAFVPPTHTLQWGIFAVEEISLNPITLEFGMRLDHQSVENKSLNQKRTFDSLSFFAGAAIHPTTTSLAGLSISRTERAPTAEELFSNGPHLATNAYEKGNVDLTEEKATSIELTLKQETDQFSAHLNIFHTWYSYMV</sequence>
<keyword evidence="2" id="KW-0813">Transport</keyword>
<accession>A0A3B1BL63</accession>